<dbReference type="SMART" id="SM00903">
    <property type="entry name" value="Flavin_Reduct"/>
    <property type="match status" value="1"/>
</dbReference>
<evidence type="ECO:0000313" key="6">
    <source>
        <dbReference type="EMBL" id="MEO1758686.1"/>
    </source>
</evidence>
<geneLocation type="plasmid" evidence="7">
    <name>unnamed</name>
</geneLocation>
<dbReference type="GO" id="GO:0010181">
    <property type="term" value="F:FMN binding"/>
    <property type="evidence" value="ECO:0007669"/>
    <property type="project" value="InterPro"/>
</dbReference>
<evidence type="ECO:0000313" key="8">
    <source>
        <dbReference type="Proteomes" id="UP000509548"/>
    </source>
</evidence>
<dbReference type="PANTHER" id="PTHR33798">
    <property type="entry name" value="FLAVOPROTEIN OXYGENASE"/>
    <property type="match status" value="1"/>
</dbReference>
<gene>
    <name evidence="7" type="ORF">A9O66_35675</name>
    <name evidence="6" type="ORF">VOI32_32740</name>
</gene>
<organism evidence="7 8">
    <name type="scientific">Paraburkholderia caribensis</name>
    <dbReference type="NCBI Taxonomy" id="75105"/>
    <lineage>
        <taxon>Bacteria</taxon>
        <taxon>Pseudomonadati</taxon>
        <taxon>Pseudomonadota</taxon>
        <taxon>Betaproteobacteria</taxon>
        <taxon>Burkholderiales</taxon>
        <taxon>Burkholderiaceae</taxon>
        <taxon>Paraburkholderia</taxon>
    </lineage>
</organism>
<dbReference type="InterPro" id="IPR002563">
    <property type="entry name" value="Flavin_Rdtase-like_dom"/>
</dbReference>
<reference evidence="7 8" key="1">
    <citation type="journal article" date="2014" name="Genome Announc.">
        <title>Draft Genome Sequence of the Haloacid-Degrading Burkholderia caribensis Strain MBA4.</title>
        <authorList>
            <person name="Pan Y."/>
            <person name="Kong K.F."/>
            <person name="Tsang J.S."/>
        </authorList>
    </citation>
    <scope>NUCLEOTIDE SEQUENCE [LARGE SCALE GENOMIC DNA]</scope>
    <source>
        <strain evidence="7 8">852011</strain>
    </source>
</reference>
<dbReference type="RefSeq" id="WP_107203263.1">
    <property type="nucleotide sequence ID" value="NZ_CADFFV010000024.1"/>
</dbReference>
<protein>
    <submittedName>
        <fullName evidence="7">Flavin reductase domain-containing protein</fullName>
    </submittedName>
    <submittedName>
        <fullName evidence="6">Flavin reductase family protein</fullName>
        <ecNumber evidence="6">1.5.1.-</ecNumber>
    </submittedName>
</protein>
<evidence type="ECO:0000256" key="4">
    <source>
        <dbReference type="ARBA" id="ARBA00038054"/>
    </source>
</evidence>
<dbReference type="Gene3D" id="2.30.110.10">
    <property type="entry name" value="Electron Transport, Fmn-binding Protein, Chain A"/>
    <property type="match status" value="1"/>
</dbReference>
<feature type="domain" description="Flavin reductase like" evidence="5">
    <location>
        <begin position="19"/>
        <end position="174"/>
    </location>
</feature>
<geneLocation type="plasmid" evidence="8"/>
<evidence type="ECO:0000313" key="9">
    <source>
        <dbReference type="Proteomes" id="UP001462961"/>
    </source>
</evidence>
<reference evidence="6 9" key="3">
    <citation type="submission" date="2024-01" db="EMBL/GenBank/DDBJ databases">
        <title>The diversity of rhizobia nodulating Mimosa spp. in eleven states of Brazil covering several biomes is determined by host plant, location, and edaphic factors.</title>
        <authorList>
            <person name="Rouws L."/>
            <person name="Barauna A."/>
            <person name="Beukes C."/>
            <person name="De Faria S.M."/>
            <person name="Gross E."/>
            <person name="Dos Reis Junior F.B."/>
            <person name="Simon M."/>
            <person name="Maluk M."/>
            <person name="Odee D.W."/>
            <person name="Kenicer G."/>
            <person name="Young J.P.W."/>
            <person name="Reis V.M."/>
            <person name="Zilli J."/>
            <person name="James E.K."/>
        </authorList>
    </citation>
    <scope>NUCLEOTIDE SEQUENCE [LARGE SCALE GENOMIC DNA]</scope>
    <source>
        <strain evidence="6 9">JHI1651</strain>
    </source>
</reference>
<proteinExistence type="inferred from homology"/>
<dbReference type="EMBL" id="CP015960">
    <property type="protein sequence ID" value="QLB67733.1"/>
    <property type="molecule type" value="Genomic_DNA"/>
</dbReference>
<keyword evidence="6" id="KW-0560">Oxidoreductase</keyword>
<dbReference type="Proteomes" id="UP001462961">
    <property type="component" value="Unassembled WGS sequence"/>
</dbReference>
<dbReference type="EC" id="1.5.1.-" evidence="6"/>
<keyword evidence="7" id="KW-0614">Plasmid</keyword>
<evidence type="ECO:0000256" key="2">
    <source>
        <dbReference type="ARBA" id="ARBA00022630"/>
    </source>
</evidence>
<accession>A0A9Q6SB02</accession>
<dbReference type="EMBL" id="JAYLVJ010000059">
    <property type="protein sequence ID" value="MEO1758686.1"/>
    <property type="molecule type" value="Genomic_DNA"/>
</dbReference>
<sequence>MEIDFEAITEYQRYKLMASLIVPRPIALVTTLGVDGTVNAAPFSMFNMLGEEPPIVMISINRLADGTLKDTAVNIPREKEFVVHLADEPIAQQMHRCGERFASTVSELDEVGFTALPSTRIKPPRIAQAPVAFECELWETLETASRHIFIGKVLVLHARDELIDRDAWRVRLQHYFPVGRFGASDYVTTRDRFEL</sequence>
<comment type="similarity">
    <text evidence="4">Belongs to the flavoredoxin family.</text>
</comment>
<reference evidence="7" key="2">
    <citation type="submission" date="2016-06" db="EMBL/GenBank/DDBJ databases">
        <authorList>
            <person name="Huang P."/>
            <person name="Jiang X."/>
            <person name="Liu X."/>
        </authorList>
    </citation>
    <scope>NUCLEOTIDE SEQUENCE</scope>
    <source>
        <strain evidence="7">852011</strain>
        <plasmid evidence="7">unnamed</plasmid>
    </source>
</reference>
<dbReference type="SUPFAM" id="SSF50475">
    <property type="entry name" value="FMN-binding split barrel"/>
    <property type="match status" value="1"/>
</dbReference>
<dbReference type="Proteomes" id="UP000509548">
    <property type="component" value="Plasmid unnamed"/>
</dbReference>
<evidence type="ECO:0000313" key="7">
    <source>
        <dbReference type="EMBL" id="QLB67733.1"/>
    </source>
</evidence>
<keyword evidence="3" id="KW-0288">FMN</keyword>
<evidence type="ECO:0000259" key="5">
    <source>
        <dbReference type="SMART" id="SM00903"/>
    </source>
</evidence>
<dbReference type="PANTHER" id="PTHR33798:SF5">
    <property type="entry name" value="FLAVIN REDUCTASE LIKE DOMAIN-CONTAINING PROTEIN"/>
    <property type="match status" value="1"/>
</dbReference>
<evidence type="ECO:0000256" key="3">
    <source>
        <dbReference type="ARBA" id="ARBA00022643"/>
    </source>
</evidence>
<dbReference type="GO" id="GO:0016646">
    <property type="term" value="F:oxidoreductase activity, acting on the CH-NH group of donors, NAD or NADP as acceptor"/>
    <property type="evidence" value="ECO:0007669"/>
    <property type="project" value="UniProtKB-ARBA"/>
</dbReference>
<dbReference type="InterPro" id="IPR012349">
    <property type="entry name" value="Split_barrel_FMN-bd"/>
</dbReference>
<keyword evidence="9" id="KW-1185">Reference proteome</keyword>
<dbReference type="AlphaFoldDB" id="A0A9Q6SB02"/>
<comment type="cofactor">
    <cofactor evidence="1">
        <name>FMN</name>
        <dbReference type="ChEBI" id="CHEBI:58210"/>
    </cofactor>
</comment>
<evidence type="ECO:0000256" key="1">
    <source>
        <dbReference type="ARBA" id="ARBA00001917"/>
    </source>
</evidence>
<dbReference type="Pfam" id="PF01613">
    <property type="entry name" value="Flavin_Reduct"/>
    <property type="match status" value="1"/>
</dbReference>
<keyword evidence="2" id="KW-0285">Flavoprotein</keyword>
<name>A0A9Q6SB02_9BURK</name>